<proteinExistence type="predicted"/>
<feature type="region of interest" description="Disordered" evidence="1">
    <location>
        <begin position="51"/>
        <end position="80"/>
    </location>
</feature>
<sequence>MYMKRFDSETSDSGFLLPSIKMQEAFIRLKLGDMTVMQFEIEFIALGRKEMDPSEPKYSGAAGSSSSRKSVKTPKSLSDEVADLSEKMEKALVGMFRNNPFVERSEQYEFPSAPEYRPFVWHPREKLIGERR</sequence>
<dbReference type="AlphaFoldDB" id="A0AAV7GNU7"/>
<evidence type="ECO:0000313" key="3">
    <source>
        <dbReference type="Proteomes" id="UP000775213"/>
    </source>
</evidence>
<dbReference type="Proteomes" id="UP000775213">
    <property type="component" value="Unassembled WGS sequence"/>
</dbReference>
<keyword evidence="3" id="KW-1185">Reference proteome</keyword>
<gene>
    <name evidence="2" type="ORF">IEQ34_007916</name>
</gene>
<accession>A0AAV7GNU7</accession>
<dbReference type="EMBL" id="JAGFBR010000008">
    <property type="protein sequence ID" value="KAH0463334.1"/>
    <property type="molecule type" value="Genomic_DNA"/>
</dbReference>
<protein>
    <submittedName>
        <fullName evidence="2">Uncharacterized protein</fullName>
    </submittedName>
</protein>
<evidence type="ECO:0000256" key="1">
    <source>
        <dbReference type="SAM" id="MobiDB-lite"/>
    </source>
</evidence>
<evidence type="ECO:0000313" key="2">
    <source>
        <dbReference type="EMBL" id="KAH0463334.1"/>
    </source>
</evidence>
<organism evidence="2 3">
    <name type="scientific">Dendrobium chrysotoxum</name>
    <name type="common">Orchid</name>
    <dbReference type="NCBI Taxonomy" id="161865"/>
    <lineage>
        <taxon>Eukaryota</taxon>
        <taxon>Viridiplantae</taxon>
        <taxon>Streptophyta</taxon>
        <taxon>Embryophyta</taxon>
        <taxon>Tracheophyta</taxon>
        <taxon>Spermatophyta</taxon>
        <taxon>Magnoliopsida</taxon>
        <taxon>Liliopsida</taxon>
        <taxon>Asparagales</taxon>
        <taxon>Orchidaceae</taxon>
        <taxon>Epidendroideae</taxon>
        <taxon>Malaxideae</taxon>
        <taxon>Dendrobiinae</taxon>
        <taxon>Dendrobium</taxon>
    </lineage>
</organism>
<name>A0AAV7GNU7_DENCH</name>
<reference evidence="2 3" key="1">
    <citation type="journal article" date="2021" name="Hortic Res">
        <title>Chromosome-scale assembly of the Dendrobium chrysotoxum genome enhances the understanding of orchid evolution.</title>
        <authorList>
            <person name="Zhang Y."/>
            <person name="Zhang G.Q."/>
            <person name="Zhang D."/>
            <person name="Liu X.D."/>
            <person name="Xu X.Y."/>
            <person name="Sun W.H."/>
            <person name="Yu X."/>
            <person name="Zhu X."/>
            <person name="Wang Z.W."/>
            <person name="Zhao X."/>
            <person name="Zhong W.Y."/>
            <person name="Chen H."/>
            <person name="Yin W.L."/>
            <person name="Huang T."/>
            <person name="Niu S.C."/>
            <person name="Liu Z.J."/>
        </authorList>
    </citation>
    <scope>NUCLEOTIDE SEQUENCE [LARGE SCALE GENOMIC DNA]</scope>
    <source>
        <strain evidence="2">Lindl</strain>
    </source>
</reference>
<comment type="caution">
    <text evidence="2">The sequence shown here is derived from an EMBL/GenBank/DDBJ whole genome shotgun (WGS) entry which is preliminary data.</text>
</comment>